<dbReference type="EMBL" id="CP088295">
    <property type="protein sequence ID" value="UUY03507.1"/>
    <property type="molecule type" value="Genomic_DNA"/>
</dbReference>
<dbReference type="PROSITE" id="PS51257">
    <property type="entry name" value="PROKAR_LIPOPROTEIN"/>
    <property type="match status" value="1"/>
</dbReference>
<dbReference type="Proteomes" id="UP001058860">
    <property type="component" value="Chromosome"/>
</dbReference>
<evidence type="ECO:0000256" key="1">
    <source>
        <dbReference type="SAM" id="MobiDB-lite"/>
    </source>
</evidence>
<feature type="region of interest" description="Disordered" evidence="1">
    <location>
        <begin position="34"/>
        <end position="67"/>
    </location>
</feature>
<accession>A0ABY5PG22</accession>
<reference evidence="4" key="1">
    <citation type="submission" date="2021-11" db="EMBL/GenBank/DDBJ databases">
        <title>Cultivation dependent microbiological survey of springs from the worlds oldest radium mine currently devoted to the extraction of radon-saturated water.</title>
        <authorList>
            <person name="Kapinusova G."/>
            <person name="Smrhova T."/>
            <person name="Strejcek M."/>
            <person name="Suman J."/>
            <person name="Jani K."/>
            <person name="Pajer P."/>
            <person name="Uhlik O."/>
        </authorList>
    </citation>
    <scope>NUCLEOTIDE SEQUENCE [LARGE SCALE GENOMIC DNA]</scope>
    <source>
        <strain evidence="4">J379</strain>
    </source>
</reference>
<dbReference type="RefSeq" id="WP_353864011.1">
    <property type="nucleotide sequence ID" value="NZ_CP088295.1"/>
</dbReference>
<keyword evidence="4" id="KW-1185">Reference proteome</keyword>
<organism evidence="3 4">
    <name type="scientific">Svornostia abyssi</name>
    <dbReference type="NCBI Taxonomy" id="2898438"/>
    <lineage>
        <taxon>Bacteria</taxon>
        <taxon>Bacillati</taxon>
        <taxon>Actinomycetota</taxon>
        <taxon>Thermoleophilia</taxon>
        <taxon>Solirubrobacterales</taxon>
        <taxon>Baekduiaceae</taxon>
        <taxon>Svornostia</taxon>
    </lineage>
</organism>
<evidence type="ECO:0008006" key="5">
    <source>
        <dbReference type="Google" id="ProtNLM"/>
    </source>
</evidence>
<evidence type="ECO:0000256" key="2">
    <source>
        <dbReference type="SAM" id="SignalP"/>
    </source>
</evidence>
<evidence type="ECO:0000313" key="3">
    <source>
        <dbReference type="EMBL" id="UUY03507.1"/>
    </source>
</evidence>
<proteinExistence type="predicted"/>
<sequence length="353" mass="38566">MRKAGSMVGAVCAAAVLAGGCGDDPEQVTVTETVTRTDTRQDAPTPKATTPSESTARPEFYAPDSPWNTPIANEAALDPRSARYIDRLQRMVDIDGTTVAIETFSIPIYRVGPDQARVRVELDRRAPALQRAFDAVPVPDDAKAADGTDRALLIYQESTDTIWEFWRFRRENGGLRAGWGGRMADVSKNPGYYRMRTEPEIEKPFWGFNATNLGGATGVMTIDELRRGRIDHVLALAIPEARKDVCAAPANGTDGATEEPDAIPEGARFRLDPDLDVDALDVPEMTKIMARAAQRYGVVVTNRGGAVAFWAEDPSQYDGDPYEDLLDGSSPAEVAQAFPFDRLQTLKLQTRAC</sequence>
<feature type="chain" id="PRO_5045071439" description="Lipoprotein" evidence="2">
    <location>
        <begin position="19"/>
        <end position="353"/>
    </location>
</feature>
<gene>
    <name evidence="3" type="ORF">LRS13_23020</name>
</gene>
<feature type="signal peptide" evidence="2">
    <location>
        <begin position="1"/>
        <end position="18"/>
    </location>
</feature>
<protein>
    <recommendedName>
        <fullName evidence="5">Lipoprotein</fullName>
    </recommendedName>
</protein>
<keyword evidence="2" id="KW-0732">Signal</keyword>
<evidence type="ECO:0000313" key="4">
    <source>
        <dbReference type="Proteomes" id="UP001058860"/>
    </source>
</evidence>
<name>A0ABY5PG22_9ACTN</name>